<evidence type="ECO:0000256" key="4">
    <source>
        <dbReference type="ARBA" id="ARBA00022840"/>
    </source>
</evidence>
<evidence type="ECO:0000313" key="7">
    <source>
        <dbReference type="Proteomes" id="UP001477947"/>
    </source>
</evidence>
<dbReference type="PANTHER" id="PTHR24220">
    <property type="entry name" value="IMPORT ATP-BINDING PROTEIN"/>
    <property type="match status" value="1"/>
</dbReference>
<evidence type="ECO:0000259" key="5">
    <source>
        <dbReference type="PROSITE" id="PS50893"/>
    </source>
</evidence>
<dbReference type="PANTHER" id="PTHR24220:SF689">
    <property type="entry name" value="LIPOPROTEIN-RELEASING SYSTEM ATP-BINDING PROTEIN LOLD"/>
    <property type="match status" value="1"/>
</dbReference>
<gene>
    <name evidence="6" type="ORF">TPELB_04960</name>
</gene>
<keyword evidence="2" id="KW-0813">Transport</keyword>
<evidence type="ECO:0000313" key="6">
    <source>
        <dbReference type="EMBL" id="XAM40194.1"/>
    </source>
</evidence>
<dbReference type="CDD" id="cd03255">
    <property type="entry name" value="ABC_MJ0796_LolCDE_FtsE"/>
    <property type="match status" value="1"/>
</dbReference>
<dbReference type="EMBL" id="CP154622">
    <property type="protein sequence ID" value="XAM40194.1"/>
    <property type="molecule type" value="Genomic_DNA"/>
</dbReference>
<sequence length="234" mass="26260">MKVLSLKDVSYRYEGSEKDVFNDININFEQGKVYGIIGKSGAGKSTLLSLISGLDTCKSGEILYKNKNLKTLDRDLYRSKDIGVIFQGYNLLLNATAKENILLSMNISNSNQKNKDKYVYDLLQDVGIDSDKANRKILNLSGGEQQRIGIARALSHNPDIIIADEPTGNLDNETEEKIMEILISLAHEHHKCVIIVTHSKKVCTYIDEIWGLKSGKLLFIKDENIKVKAENKVK</sequence>
<evidence type="ECO:0000256" key="1">
    <source>
        <dbReference type="ARBA" id="ARBA00005417"/>
    </source>
</evidence>
<dbReference type="InterPro" id="IPR003593">
    <property type="entry name" value="AAA+_ATPase"/>
</dbReference>
<dbReference type="Pfam" id="PF00005">
    <property type="entry name" value="ABC_tran"/>
    <property type="match status" value="1"/>
</dbReference>
<proteinExistence type="inferred from homology"/>
<dbReference type="InterPro" id="IPR027417">
    <property type="entry name" value="P-loop_NTPase"/>
</dbReference>
<dbReference type="SMART" id="SM00382">
    <property type="entry name" value="AAA"/>
    <property type="match status" value="1"/>
</dbReference>
<comment type="similarity">
    <text evidence="1">Belongs to the ABC transporter superfamily.</text>
</comment>
<dbReference type="InterPro" id="IPR017911">
    <property type="entry name" value="MacB-like_ATP-bd"/>
</dbReference>
<dbReference type="PROSITE" id="PS00211">
    <property type="entry name" value="ABC_TRANSPORTER_1"/>
    <property type="match status" value="1"/>
</dbReference>
<dbReference type="GO" id="GO:0005524">
    <property type="term" value="F:ATP binding"/>
    <property type="evidence" value="ECO:0007669"/>
    <property type="project" value="UniProtKB-KW"/>
</dbReference>
<name>A0ABZ3FB16_9FIRM</name>
<evidence type="ECO:0000256" key="2">
    <source>
        <dbReference type="ARBA" id="ARBA00022448"/>
    </source>
</evidence>
<dbReference type="Gene3D" id="3.40.50.300">
    <property type="entry name" value="P-loop containing nucleotide triphosphate hydrolases"/>
    <property type="match status" value="1"/>
</dbReference>
<keyword evidence="3" id="KW-0547">Nucleotide-binding</keyword>
<dbReference type="InterPro" id="IPR017871">
    <property type="entry name" value="ABC_transporter-like_CS"/>
</dbReference>
<dbReference type="InterPro" id="IPR003439">
    <property type="entry name" value="ABC_transporter-like_ATP-bd"/>
</dbReference>
<dbReference type="InterPro" id="IPR015854">
    <property type="entry name" value="ABC_transpr_LolD-like"/>
</dbReference>
<dbReference type="PROSITE" id="PS50893">
    <property type="entry name" value="ABC_TRANSPORTER_2"/>
    <property type="match status" value="1"/>
</dbReference>
<dbReference type="SUPFAM" id="SSF52540">
    <property type="entry name" value="P-loop containing nucleoside triphosphate hydrolases"/>
    <property type="match status" value="1"/>
</dbReference>
<keyword evidence="4 6" id="KW-0067">ATP-binding</keyword>
<dbReference type="RefSeq" id="WP_148557166.1">
    <property type="nucleotide sequence ID" value="NZ_CP154622.1"/>
</dbReference>
<accession>A0ABZ3FB16</accession>
<feature type="domain" description="ABC transporter" evidence="5">
    <location>
        <begin position="4"/>
        <end position="231"/>
    </location>
</feature>
<protein>
    <submittedName>
        <fullName evidence="6">ABC transporter ATP-binding protein</fullName>
    </submittedName>
</protein>
<organism evidence="6 7">
    <name type="scientific">Terrisporobacter petrolearius</name>
    <dbReference type="NCBI Taxonomy" id="1460447"/>
    <lineage>
        <taxon>Bacteria</taxon>
        <taxon>Bacillati</taxon>
        <taxon>Bacillota</taxon>
        <taxon>Clostridia</taxon>
        <taxon>Peptostreptococcales</taxon>
        <taxon>Peptostreptococcaceae</taxon>
        <taxon>Terrisporobacter</taxon>
    </lineage>
</organism>
<keyword evidence="7" id="KW-1185">Reference proteome</keyword>
<evidence type="ECO:0000256" key="3">
    <source>
        <dbReference type="ARBA" id="ARBA00022741"/>
    </source>
</evidence>
<reference evidence="6 7" key="1">
    <citation type="submission" date="2024-04" db="EMBL/GenBank/DDBJ databases">
        <title>Isolation and characterization of novel acetogenic strains of the genera Terrisporobacter and Acetoanaerobium.</title>
        <authorList>
            <person name="Boeer T."/>
            <person name="Schueler M.A."/>
            <person name="Lueschen A."/>
            <person name="Eysell L."/>
            <person name="Droege J."/>
            <person name="Heinemann M."/>
            <person name="Engelhardt L."/>
            <person name="Basen M."/>
            <person name="Daniel R."/>
        </authorList>
    </citation>
    <scope>NUCLEOTIDE SEQUENCE [LARGE SCALE GENOMIC DNA]</scope>
    <source>
        <strain evidence="6 7">ELB</strain>
    </source>
</reference>
<dbReference type="Proteomes" id="UP001477947">
    <property type="component" value="Chromosome"/>
</dbReference>